<evidence type="ECO:0000313" key="9">
    <source>
        <dbReference type="Proteomes" id="UP000198546"/>
    </source>
</evidence>
<dbReference type="GO" id="GO:0008270">
    <property type="term" value="F:zinc ion binding"/>
    <property type="evidence" value="ECO:0007669"/>
    <property type="project" value="InterPro"/>
</dbReference>
<dbReference type="Gene3D" id="3.90.180.10">
    <property type="entry name" value="Medium-chain alcohol dehydrogenases, catalytic domain"/>
    <property type="match status" value="1"/>
</dbReference>
<dbReference type="PANTHER" id="PTHR43161">
    <property type="entry name" value="SORBITOL DEHYDROGENASE"/>
    <property type="match status" value="1"/>
</dbReference>
<evidence type="ECO:0000259" key="7">
    <source>
        <dbReference type="SMART" id="SM00829"/>
    </source>
</evidence>
<keyword evidence="5" id="KW-0560">Oxidoreductase</keyword>
<dbReference type="GO" id="GO:0016616">
    <property type="term" value="F:oxidoreductase activity, acting on the CH-OH group of donors, NAD or NADP as acceptor"/>
    <property type="evidence" value="ECO:0007669"/>
    <property type="project" value="InterPro"/>
</dbReference>
<dbReference type="InterPro" id="IPR002328">
    <property type="entry name" value="ADH_Zn_CS"/>
</dbReference>
<evidence type="ECO:0000256" key="5">
    <source>
        <dbReference type="ARBA" id="ARBA00023002"/>
    </source>
</evidence>
<dbReference type="OrthoDB" id="9797931at2"/>
<name>A0A1G6VCK8_9ACTN</name>
<evidence type="ECO:0000256" key="2">
    <source>
        <dbReference type="ARBA" id="ARBA00008072"/>
    </source>
</evidence>
<evidence type="ECO:0000256" key="1">
    <source>
        <dbReference type="ARBA" id="ARBA00001947"/>
    </source>
</evidence>
<accession>A0A1G6VCK8</accession>
<keyword evidence="3 6" id="KW-0479">Metal-binding</keyword>
<protein>
    <submittedName>
        <fullName evidence="8">L-iditol 2-dehydrogenase</fullName>
    </submittedName>
</protein>
<dbReference type="Proteomes" id="UP000198546">
    <property type="component" value="Chromosome i"/>
</dbReference>
<dbReference type="PROSITE" id="PS00059">
    <property type="entry name" value="ADH_ZINC"/>
    <property type="match status" value="1"/>
</dbReference>
<dbReference type="InterPro" id="IPR045306">
    <property type="entry name" value="SDH-like"/>
</dbReference>
<evidence type="ECO:0000256" key="3">
    <source>
        <dbReference type="ARBA" id="ARBA00022723"/>
    </source>
</evidence>
<dbReference type="SUPFAM" id="SSF50129">
    <property type="entry name" value="GroES-like"/>
    <property type="match status" value="1"/>
</dbReference>
<evidence type="ECO:0000256" key="6">
    <source>
        <dbReference type="RuleBase" id="RU361277"/>
    </source>
</evidence>
<dbReference type="STRING" id="675864.SAMN04489747_1098"/>
<dbReference type="SMART" id="SM00829">
    <property type="entry name" value="PKS_ER"/>
    <property type="match status" value="1"/>
</dbReference>
<proteinExistence type="inferred from homology"/>
<dbReference type="InterPro" id="IPR036291">
    <property type="entry name" value="NAD(P)-bd_dom_sf"/>
</dbReference>
<dbReference type="InterPro" id="IPR020843">
    <property type="entry name" value="ER"/>
</dbReference>
<dbReference type="Pfam" id="PF00107">
    <property type="entry name" value="ADH_zinc_N"/>
    <property type="match status" value="1"/>
</dbReference>
<evidence type="ECO:0000313" key="8">
    <source>
        <dbReference type="EMBL" id="SDD50575.1"/>
    </source>
</evidence>
<dbReference type="EMBL" id="LT629688">
    <property type="protein sequence ID" value="SDD50575.1"/>
    <property type="molecule type" value="Genomic_DNA"/>
</dbReference>
<dbReference type="CDD" id="cd05285">
    <property type="entry name" value="sorbitol_DH"/>
    <property type="match status" value="1"/>
</dbReference>
<organism evidence="8 9">
    <name type="scientific">Auraticoccus monumenti</name>
    <dbReference type="NCBI Taxonomy" id="675864"/>
    <lineage>
        <taxon>Bacteria</taxon>
        <taxon>Bacillati</taxon>
        <taxon>Actinomycetota</taxon>
        <taxon>Actinomycetes</taxon>
        <taxon>Propionibacteriales</taxon>
        <taxon>Propionibacteriaceae</taxon>
        <taxon>Auraticoccus</taxon>
    </lineage>
</organism>
<keyword evidence="9" id="KW-1185">Reference proteome</keyword>
<comment type="cofactor">
    <cofactor evidence="1 6">
        <name>Zn(2+)</name>
        <dbReference type="ChEBI" id="CHEBI:29105"/>
    </cofactor>
</comment>
<feature type="domain" description="Enoyl reductase (ER)" evidence="7">
    <location>
        <begin position="17"/>
        <end position="339"/>
    </location>
</feature>
<reference evidence="8 9" key="1">
    <citation type="submission" date="2016-10" db="EMBL/GenBank/DDBJ databases">
        <authorList>
            <person name="de Groot N.N."/>
        </authorList>
    </citation>
    <scope>NUCLEOTIDE SEQUENCE [LARGE SCALE GENOMIC DNA]</scope>
    <source>
        <strain evidence="8 9">MON 2.2</strain>
    </source>
</reference>
<dbReference type="InterPro" id="IPR011032">
    <property type="entry name" value="GroES-like_sf"/>
</dbReference>
<dbReference type="Gene3D" id="3.40.50.720">
    <property type="entry name" value="NAD(P)-binding Rossmann-like Domain"/>
    <property type="match status" value="1"/>
</dbReference>
<evidence type="ECO:0000256" key="4">
    <source>
        <dbReference type="ARBA" id="ARBA00022833"/>
    </source>
</evidence>
<comment type="similarity">
    <text evidence="2 6">Belongs to the zinc-containing alcohol dehydrogenase family.</text>
</comment>
<keyword evidence="4 6" id="KW-0862">Zinc</keyword>
<dbReference type="InterPro" id="IPR013154">
    <property type="entry name" value="ADH-like_N"/>
</dbReference>
<dbReference type="Pfam" id="PF08240">
    <property type="entry name" value="ADH_N"/>
    <property type="match status" value="1"/>
</dbReference>
<sequence length="344" mass="36378">MTDQLEGQRMRASVLHGVEHVRVEEREVPTPAADEVLVRIEAVGLCGSDVHYYRHGRIGSFVVEQPMVLGHESAGVVTAVGSDVDPTRVGQRVSIEPQRSCRVCAWCKRGEYNLCPRIEFYATPPIDGSFAEYATIQADFAHPVPDSMSMEAAALLEPLSVGIATARKAGMAPGRSVLIAGCGPIGLICAQVARAYGVTEVVMTDLVPARRERALQLGATEVLDPAAGPLPEARFDAFVDATGALPAVRSGIMATAPGGTVVLVGMGEDDMSLPVGTITSREISVTGIFRYNNTWPTAIALVQAGLVDLDSLVTARYGLDDVVTAIETDTDPGSLKSVIVPGLR</sequence>
<dbReference type="AlphaFoldDB" id="A0A1G6VCK8"/>
<dbReference type="RefSeq" id="WP_090591369.1">
    <property type="nucleotide sequence ID" value="NZ_LT629688.1"/>
</dbReference>
<gene>
    <name evidence="8" type="ORF">SAMN04489747_1098</name>
</gene>
<dbReference type="PANTHER" id="PTHR43161:SF9">
    <property type="entry name" value="SORBITOL DEHYDROGENASE"/>
    <property type="match status" value="1"/>
</dbReference>
<dbReference type="SUPFAM" id="SSF51735">
    <property type="entry name" value="NAD(P)-binding Rossmann-fold domains"/>
    <property type="match status" value="1"/>
</dbReference>
<dbReference type="InterPro" id="IPR013149">
    <property type="entry name" value="ADH-like_C"/>
</dbReference>